<evidence type="ECO:0000313" key="1">
    <source>
        <dbReference type="EMBL" id="KAK6945006.1"/>
    </source>
</evidence>
<accession>A0AAN8WAH4</accession>
<gene>
    <name evidence="1" type="ORF">RJ641_026108</name>
</gene>
<dbReference type="AlphaFoldDB" id="A0AAN8WAH4"/>
<comment type="caution">
    <text evidence="1">The sequence shown here is derived from an EMBL/GenBank/DDBJ whole genome shotgun (WGS) entry which is preliminary data.</text>
</comment>
<name>A0AAN8WAH4_9MAGN</name>
<proteinExistence type="predicted"/>
<evidence type="ECO:0000313" key="2">
    <source>
        <dbReference type="Proteomes" id="UP001370490"/>
    </source>
</evidence>
<dbReference type="EMBL" id="JBAMMX010000003">
    <property type="protein sequence ID" value="KAK6945006.1"/>
    <property type="molecule type" value="Genomic_DNA"/>
</dbReference>
<sequence>MAEEEESKLEAVVGVNIKVVVEMGMGVAEVANKQAVGVAEKAQQQVEEKALGLEEKVEEVMAMKAQKACT</sequence>
<protein>
    <submittedName>
        <fullName evidence="1">Uncharacterized protein</fullName>
    </submittedName>
</protein>
<reference evidence="1 2" key="1">
    <citation type="submission" date="2023-12" db="EMBL/GenBank/DDBJ databases">
        <title>A high-quality genome assembly for Dillenia turbinata (Dilleniales).</title>
        <authorList>
            <person name="Chanderbali A."/>
        </authorList>
    </citation>
    <scope>NUCLEOTIDE SEQUENCE [LARGE SCALE GENOMIC DNA]</scope>
    <source>
        <strain evidence="1">LSX21</strain>
        <tissue evidence="1">Leaf</tissue>
    </source>
</reference>
<organism evidence="1 2">
    <name type="scientific">Dillenia turbinata</name>
    <dbReference type="NCBI Taxonomy" id="194707"/>
    <lineage>
        <taxon>Eukaryota</taxon>
        <taxon>Viridiplantae</taxon>
        <taxon>Streptophyta</taxon>
        <taxon>Embryophyta</taxon>
        <taxon>Tracheophyta</taxon>
        <taxon>Spermatophyta</taxon>
        <taxon>Magnoliopsida</taxon>
        <taxon>eudicotyledons</taxon>
        <taxon>Gunneridae</taxon>
        <taxon>Pentapetalae</taxon>
        <taxon>Dilleniales</taxon>
        <taxon>Dilleniaceae</taxon>
        <taxon>Dillenia</taxon>
    </lineage>
</organism>
<dbReference type="Proteomes" id="UP001370490">
    <property type="component" value="Unassembled WGS sequence"/>
</dbReference>
<keyword evidence="2" id="KW-1185">Reference proteome</keyword>